<keyword evidence="1" id="KW-0812">Transmembrane</keyword>
<evidence type="ECO:0000313" key="2">
    <source>
        <dbReference type="EMBL" id="MDV7221942.1"/>
    </source>
</evidence>
<feature type="transmembrane region" description="Helical" evidence="1">
    <location>
        <begin position="99"/>
        <end position="126"/>
    </location>
</feature>
<organism evidence="2 3">
    <name type="scientific">Streptomyces prunicolor</name>
    <dbReference type="NCBI Taxonomy" id="67348"/>
    <lineage>
        <taxon>Bacteria</taxon>
        <taxon>Bacillati</taxon>
        <taxon>Actinomycetota</taxon>
        <taxon>Actinomycetes</taxon>
        <taxon>Kitasatosporales</taxon>
        <taxon>Streptomycetaceae</taxon>
        <taxon>Streptomyces</taxon>
    </lineage>
</organism>
<dbReference type="EMBL" id="JAWMAJ010000197">
    <property type="protein sequence ID" value="MDV7221942.1"/>
    <property type="molecule type" value="Genomic_DNA"/>
</dbReference>
<dbReference type="RefSeq" id="WP_266861834.1">
    <property type="nucleotide sequence ID" value="NZ_JAPEMW010000001.1"/>
</dbReference>
<comment type="caution">
    <text evidence="2">The sequence shown here is derived from an EMBL/GenBank/DDBJ whole genome shotgun (WGS) entry which is preliminary data.</text>
</comment>
<keyword evidence="3" id="KW-1185">Reference proteome</keyword>
<gene>
    <name evidence="2" type="ORF">R5A26_39020</name>
</gene>
<accession>A0ABU4FMV3</accession>
<feature type="transmembrane region" description="Helical" evidence="1">
    <location>
        <begin position="46"/>
        <end position="64"/>
    </location>
</feature>
<dbReference type="InterPro" id="IPR046095">
    <property type="entry name" value="DUF6113"/>
</dbReference>
<protein>
    <submittedName>
        <fullName evidence="2">DUF6113 family protein</fullName>
    </submittedName>
</protein>
<feature type="transmembrane region" description="Helical" evidence="1">
    <location>
        <begin position="76"/>
        <end position="93"/>
    </location>
</feature>
<name>A0ABU4FMV3_9ACTN</name>
<sequence length="139" mass="13605">MSANQGGGSLLAQPLQRPSGLRVLAYLALFVLGAVVGAAGALVQAAWFPGGLLLALVGAAGTFVGGARATDGRGGAVAPAAGWMVAVILLTASRPEGDFLFGAGVGSYLFLLGGMAVAVICATLGLGRQPSSPDVRLGK</sequence>
<evidence type="ECO:0000313" key="3">
    <source>
        <dbReference type="Proteomes" id="UP001187346"/>
    </source>
</evidence>
<evidence type="ECO:0000256" key="1">
    <source>
        <dbReference type="SAM" id="Phobius"/>
    </source>
</evidence>
<reference evidence="2 3" key="1">
    <citation type="submission" date="2023-10" db="EMBL/GenBank/DDBJ databases">
        <title>Characterization of rhizosphere-enriched actinobacteria from wheat plants lab-grown on chernevaya soil.</title>
        <authorList>
            <person name="Tikhonova E.N."/>
            <person name="Konopkin A."/>
            <person name="Kravchenko I.K."/>
        </authorList>
    </citation>
    <scope>NUCLEOTIDE SEQUENCE [LARGE SCALE GENOMIC DNA]</scope>
    <source>
        <strain evidence="2 3">RR29</strain>
    </source>
</reference>
<proteinExistence type="predicted"/>
<feature type="transmembrane region" description="Helical" evidence="1">
    <location>
        <begin position="21"/>
        <end position="40"/>
    </location>
</feature>
<keyword evidence="1" id="KW-1133">Transmembrane helix</keyword>
<dbReference type="Proteomes" id="UP001187346">
    <property type="component" value="Unassembled WGS sequence"/>
</dbReference>
<keyword evidence="1" id="KW-0472">Membrane</keyword>
<dbReference type="Pfam" id="PF19608">
    <property type="entry name" value="DUF6113"/>
    <property type="match status" value="1"/>
</dbReference>